<protein>
    <submittedName>
        <fullName evidence="2">Uncharacterized protein</fullName>
    </submittedName>
</protein>
<gene>
    <name evidence="2" type="ORF">GCM10009836_48590</name>
</gene>
<keyword evidence="3" id="KW-1185">Reference proteome</keyword>
<comment type="caution">
    <text evidence="2">The sequence shown here is derived from an EMBL/GenBank/DDBJ whole genome shotgun (WGS) entry which is preliminary data.</text>
</comment>
<accession>A0ABN2NC41</accession>
<sequence length="162" mass="17014">MWTSLLLLRRGDPARMCRAGGRPDRCGTPIHDHSATHVRAASGSWSGHDAAEWPPAFVGSFASGRTDLAASNADLLAGADAGPASGVDLLHTLRPCRMLGLGDRRRGRRASPQARTVPLTVVATGEGWIPSSSVTVLVPLTGDDRDERPSSVMVDLTRAPGS</sequence>
<dbReference type="EMBL" id="BAAAQK010000018">
    <property type="protein sequence ID" value="GAA1862575.1"/>
    <property type="molecule type" value="Genomic_DNA"/>
</dbReference>
<proteinExistence type="predicted"/>
<dbReference type="Proteomes" id="UP001500449">
    <property type="component" value="Unassembled WGS sequence"/>
</dbReference>
<organism evidence="2 3">
    <name type="scientific">Pseudonocardia ailaonensis</name>
    <dbReference type="NCBI Taxonomy" id="367279"/>
    <lineage>
        <taxon>Bacteria</taxon>
        <taxon>Bacillati</taxon>
        <taxon>Actinomycetota</taxon>
        <taxon>Actinomycetes</taxon>
        <taxon>Pseudonocardiales</taxon>
        <taxon>Pseudonocardiaceae</taxon>
        <taxon>Pseudonocardia</taxon>
    </lineage>
</organism>
<feature type="region of interest" description="Disordered" evidence="1">
    <location>
        <begin position="141"/>
        <end position="162"/>
    </location>
</feature>
<evidence type="ECO:0000313" key="3">
    <source>
        <dbReference type="Proteomes" id="UP001500449"/>
    </source>
</evidence>
<evidence type="ECO:0000256" key="1">
    <source>
        <dbReference type="SAM" id="MobiDB-lite"/>
    </source>
</evidence>
<name>A0ABN2NC41_9PSEU</name>
<evidence type="ECO:0000313" key="2">
    <source>
        <dbReference type="EMBL" id="GAA1862575.1"/>
    </source>
</evidence>
<reference evidence="2 3" key="1">
    <citation type="journal article" date="2019" name="Int. J. Syst. Evol. Microbiol.">
        <title>The Global Catalogue of Microorganisms (GCM) 10K type strain sequencing project: providing services to taxonomists for standard genome sequencing and annotation.</title>
        <authorList>
            <consortium name="The Broad Institute Genomics Platform"/>
            <consortium name="The Broad Institute Genome Sequencing Center for Infectious Disease"/>
            <person name="Wu L."/>
            <person name="Ma J."/>
        </authorList>
    </citation>
    <scope>NUCLEOTIDE SEQUENCE [LARGE SCALE GENOMIC DNA]</scope>
    <source>
        <strain evidence="2 3">JCM 16009</strain>
    </source>
</reference>